<protein>
    <submittedName>
        <fullName evidence="1">Uncharacterized protein</fullName>
    </submittedName>
</protein>
<dbReference type="GeneID" id="54781799"/>
<sequence>MSLPTTLAQRIDSEQQAQQFVQRHPSAIFIADAGTAYGIVDPAKLVEFNRQHGVASDEVSELVAKEKEVLEQLLK</sequence>
<dbReference type="EMBL" id="SWFT01000101">
    <property type="protein sequence ID" value="KAA8901620.1"/>
    <property type="molecule type" value="Genomic_DNA"/>
</dbReference>
<dbReference type="Proteomes" id="UP000449547">
    <property type="component" value="Unassembled WGS sequence"/>
</dbReference>
<proteinExistence type="predicted"/>
<dbReference type="AlphaFoldDB" id="A0A642UMA6"/>
<evidence type="ECO:0000313" key="2">
    <source>
        <dbReference type="Proteomes" id="UP000449547"/>
    </source>
</evidence>
<evidence type="ECO:0000313" key="1">
    <source>
        <dbReference type="EMBL" id="KAA8901620.1"/>
    </source>
</evidence>
<dbReference type="RefSeq" id="XP_034012057.1">
    <property type="nucleotide sequence ID" value="XM_034155878.1"/>
</dbReference>
<gene>
    <name evidence="1" type="ORF">DIURU_003148</name>
</gene>
<name>A0A642UMA6_DIURU</name>
<accession>A0A642UMA6</accession>
<comment type="caution">
    <text evidence="1">The sequence shown here is derived from an EMBL/GenBank/DDBJ whole genome shotgun (WGS) entry which is preliminary data.</text>
</comment>
<organism evidence="1 2">
    <name type="scientific">Diutina rugosa</name>
    <name type="common">Yeast</name>
    <name type="synonym">Candida rugosa</name>
    <dbReference type="NCBI Taxonomy" id="5481"/>
    <lineage>
        <taxon>Eukaryota</taxon>
        <taxon>Fungi</taxon>
        <taxon>Dikarya</taxon>
        <taxon>Ascomycota</taxon>
        <taxon>Saccharomycotina</taxon>
        <taxon>Pichiomycetes</taxon>
        <taxon>Debaryomycetaceae</taxon>
        <taxon>Diutina</taxon>
    </lineage>
</organism>
<keyword evidence="2" id="KW-1185">Reference proteome</keyword>
<reference evidence="1 2" key="1">
    <citation type="submission" date="2019-07" db="EMBL/GenBank/DDBJ databases">
        <title>Genome assembly of two rare yeast pathogens: Diutina rugosa and Trichomonascus ciferrii.</title>
        <authorList>
            <person name="Mixao V."/>
            <person name="Saus E."/>
            <person name="Hansen A."/>
            <person name="Lass-Flor C."/>
            <person name="Gabaldon T."/>
        </authorList>
    </citation>
    <scope>NUCLEOTIDE SEQUENCE [LARGE SCALE GENOMIC DNA]</scope>
    <source>
        <strain evidence="1 2">CBS 613</strain>
    </source>
</reference>
<dbReference type="VEuPathDB" id="FungiDB:DIURU_003148"/>